<gene>
    <name evidence="3" type="ORF">SAMN06297382_2697</name>
</gene>
<dbReference type="Proteomes" id="UP000198346">
    <property type="component" value="Unassembled WGS sequence"/>
</dbReference>
<dbReference type="EMBL" id="FZQA01000008">
    <property type="protein sequence ID" value="SNT75358.1"/>
    <property type="molecule type" value="Genomic_DNA"/>
</dbReference>
<proteinExistence type="predicted"/>
<dbReference type="InterPro" id="IPR013766">
    <property type="entry name" value="Thioredoxin_domain"/>
</dbReference>
<dbReference type="InterPro" id="IPR036249">
    <property type="entry name" value="Thioredoxin-like_sf"/>
</dbReference>
<name>A0A239PZ54_9PROT</name>
<accession>A0A239PZ54</accession>
<evidence type="ECO:0000259" key="2">
    <source>
        <dbReference type="PROSITE" id="PS51352"/>
    </source>
</evidence>
<keyword evidence="4" id="KW-1185">Reference proteome</keyword>
<dbReference type="Gene3D" id="3.40.30.10">
    <property type="entry name" value="Glutaredoxin"/>
    <property type="match status" value="1"/>
</dbReference>
<dbReference type="AlphaFoldDB" id="A0A239PZ54"/>
<organism evidence="3 4">
    <name type="scientific">Amphiplicatus metriothermophilus</name>
    <dbReference type="NCBI Taxonomy" id="1519374"/>
    <lineage>
        <taxon>Bacteria</taxon>
        <taxon>Pseudomonadati</taxon>
        <taxon>Pseudomonadota</taxon>
        <taxon>Alphaproteobacteria</taxon>
        <taxon>Parvularculales</taxon>
        <taxon>Parvularculaceae</taxon>
        <taxon>Amphiplicatus</taxon>
    </lineage>
</organism>
<protein>
    <submittedName>
        <fullName evidence="3">Thioredoxin</fullName>
    </submittedName>
</protein>
<sequence>MKSRRFLFVLFAVLAAAAVASASVAGRNSLSNAARFEGEATLIAATFSSAWCAACKILEPRLARVIPQFEGAPVKFVEYDFTFGEKERNRAAALADGVSGEVYDRFAGATGFTLLIDAKSGAVVDMLTASHSPKAMRAAIAQALARAGRAPSASL</sequence>
<dbReference type="RefSeq" id="WP_089413126.1">
    <property type="nucleotide sequence ID" value="NZ_FZQA01000008.1"/>
</dbReference>
<evidence type="ECO:0000313" key="3">
    <source>
        <dbReference type="EMBL" id="SNT75358.1"/>
    </source>
</evidence>
<feature type="chain" id="PRO_5012353820" evidence="1">
    <location>
        <begin position="23"/>
        <end position="155"/>
    </location>
</feature>
<feature type="domain" description="Thioredoxin" evidence="2">
    <location>
        <begin position="10"/>
        <end position="145"/>
    </location>
</feature>
<dbReference type="OrthoDB" id="7629852at2"/>
<feature type="signal peptide" evidence="1">
    <location>
        <begin position="1"/>
        <end position="22"/>
    </location>
</feature>
<reference evidence="3 4" key="1">
    <citation type="submission" date="2017-07" db="EMBL/GenBank/DDBJ databases">
        <authorList>
            <person name="Sun Z.S."/>
            <person name="Albrecht U."/>
            <person name="Echele G."/>
            <person name="Lee C.C."/>
        </authorList>
    </citation>
    <scope>NUCLEOTIDE SEQUENCE [LARGE SCALE GENOMIC DNA]</scope>
    <source>
        <strain evidence="3 4">CGMCC 1.12710</strain>
    </source>
</reference>
<dbReference type="PROSITE" id="PS51352">
    <property type="entry name" value="THIOREDOXIN_2"/>
    <property type="match status" value="1"/>
</dbReference>
<evidence type="ECO:0000256" key="1">
    <source>
        <dbReference type="SAM" id="SignalP"/>
    </source>
</evidence>
<dbReference type="SUPFAM" id="SSF52833">
    <property type="entry name" value="Thioredoxin-like"/>
    <property type="match status" value="1"/>
</dbReference>
<keyword evidence="1" id="KW-0732">Signal</keyword>
<evidence type="ECO:0000313" key="4">
    <source>
        <dbReference type="Proteomes" id="UP000198346"/>
    </source>
</evidence>